<dbReference type="InterPro" id="IPR051907">
    <property type="entry name" value="DoxX-like_oxidoreductase"/>
</dbReference>
<protein>
    <submittedName>
        <fullName evidence="9">DoxX family membrane protein</fullName>
    </submittedName>
    <submittedName>
        <fullName evidence="8">DoxX family protein</fullName>
    </submittedName>
</protein>
<evidence type="ECO:0000256" key="3">
    <source>
        <dbReference type="ARBA" id="ARBA00022475"/>
    </source>
</evidence>
<dbReference type="STRING" id="991.IW20_01180"/>
<feature type="transmembrane region" description="Helical" evidence="7">
    <location>
        <begin position="82"/>
        <end position="99"/>
    </location>
</feature>
<evidence type="ECO:0000256" key="5">
    <source>
        <dbReference type="ARBA" id="ARBA00022989"/>
    </source>
</evidence>
<dbReference type="PANTHER" id="PTHR33452">
    <property type="entry name" value="OXIDOREDUCTASE CATD-RELATED"/>
    <property type="match status" value="1"/>
</dbReference>
<dbReference type="EMBL" id="MUGY01000001">
    <property type="protein sequence ID" value="OXA98311.1"/>
    <property type="molecule type" value="Genomic_DNA"/>
</dbReference>
<sequence>MNRLFQVKRNETNVDFIILIIRLTIATLMIFHGLPKLNTLLAGGEIQFPDPLGVGSMLSLGLAVFAEVVCSFLIAIGLGTRLASIPLIVTMLVAVFVVHGADPIDVKEMAILYLLFYLLLFVTGSGKFSIDNFIGKKSRF</sequence>
<feature type="transmembrane region" description="Helical" evidence="7">
    <location>
        <begin position="12"/>
        <end position="34"/>
    </location>
</feature>
<keyword evidence="3" id="KW-1003">Cell membrane</keyword>
<evidence type="ECO:0000256" key="1">
    <source>
        <dbReference type="ARBA" id="ARBA00004651"/>
    </source>
</evidence>
<dbReference type="EMBL" id="JPRM01000001">
    <property type="protein sequence ID" value="KFF20403.1"/>
    <property type="molecule type" value="Genomic_DNA"/>
</dbReference>
<dbReference type="PANTHER" id="PTHR33452:SF1">
    <property type="entry name" value="INNER MEMBRANE PROTEIN YPHA-RELATED"/>
    <property type="match status" value="1"/>
</dbReference>
<dbReference type="AlphaFoldDB" id="A0A086AUN9"/>
<proteinExistence type="inferred from homology"/>
<gene>
    <name evidence="9" type="ORF">B0A62_00485</name>
    <name evidence="8" type="ORF">IW20_01180</name>
</gene>
<name>A0A086AUN9_FLAHY</name>
<evidence type="ECO:0000256" key="2">
    <source>
        <dbReference type="ARBA" id="ARBA00006679"/>
    </source>
</evidence>
<evidence type="ECO:0000313" key="9">
    <source>
        <dbReference type="EMBL" id="OXA98311.1"/>
    </source>
</evidence>
<reference evidence="8 10" key="1">
    <citation type="submission" date="2014-07" db="EMBL/GenBank/DDBJ databases">
        <title>Genome of Flavobacterium hydatis DSM 2063.</title>
        <authorList>
            <person name="Pipes S.E."/>
            <person name="Stropko S.J."/>
            <person name="Newman J.D."/>
        </authorList>
    </citation>
    <scope>NUCLEOTIDE SEQUENCE [LARGE SCALE GENOMIC DNA]</scope>
    <source>
        <strain evidence="8 10">DSM 2063</strain>
    </source>
</reference>
<dbReference type="InterPro" id="IPR032808">
    <property type="entry name" value="DoxX"/>
</dbReference>
<comment type="subcellular location">
    <subcellularLocation>
        <location evidence="1">Cell membrane</location>
        <topology evidence="1">Multi-pass membrane protein</topology>
    </subcellularLocation>
</comment>
<feature type="transmembrane region" description="Helical" evidence="7">
    <location>
        <begin position="111"/>
        <end position="130"/>
    </location>
</feature>
<evidence type="ECO:0000256" key="7">
    <source>
        <dbReference type="SAM" id="Phobius"/>
    </source>
</evidence>
<dbReference type="Proteomes" id="UP000028712">
    <property type="component" value="Unassembled WGS sequence"/>
</dbReference>
<keyword evidence="4 7" id="KW-0812">Transmembrane</keyword>
<feature type="transmembrane region" description="Helical" evidence="7">
    <location>
        <begin position="54"/>
        <end position="75"/>
    </location>
</feature>
<evidence type="ECO:0000313" key="8">
    <source>
        <dbReference type="EMBL" id="KFF20403.1"/>
    </source>
</evidence>
<evidence type="ECO:0000313" key="11">
    <source>
        <dbReference type="Proteomes" id="UP000198424"/>
    </source>
</evidence>
<dbReference type="OrthoDB" id="9813193at2"/>
<accession>A0A086AUN9</accession>
<dbReference type="RefSeq" id="WP_035617695.1">
    <property type="nucleotide sequence ID" value="NZ_JBEWQG010000004.1"/>
</dbReference>
<dbReference type="GO" id="GO:0005886">
    <property type="term" value="C:plasma membrane"/>
    <property type="evidence" value="ECO:0007669"/>
    <property type="project" value="UniProtKB-SubCell"/>
</dbReference>
<evidence type="ECO:0000256" key="4">
    <source>
        <dbReference type="ARBA" id="ARBA00022692"/>
    </source>
</evidence>
<keyword evidence="11" id="KW-1185">Reference proteome</keyword>
<keyword evidence="6 7" id="KW-0472">Membrane</keyword>
<dbReference type="Proteomes" id="UP000198424">
    <property type="component" value="Unassembled WGS sequence"/>
</dbReference>
<dbReference type="Pfam" id="PF07681">
    <property type="entry name" value="DoxX"/>
    <property type="match status" value="1"/>
</dbReference>
<reference evidence="9 11" key="2">
    <citation type="submission" date="2016-11" db="EMBL/GenBank/DDBJ databases">
        <title>Whole genomes of Flavobacteriaceae.</title>
        <authorList>
            <person name="Stine C."/>
            <person name="Li C."/>
            <person name="Tadesse D."/>
        </authorList>
    </citation>
    <scope>NUCLEOTIDE SEQUENCE [LARGE SCALE GENOMIC DNA]</scope>
    <source>
        <strain evidence="9 11">ATCC 29551</strain>
    </source>
</reference>
<comment type="similarity">
    <text evidence="2">Belongs to the DoxX family.</text>
</comment>
<evidence type="ECO:0000313" key="10">
    <source>
        <dbReference type="Proteomes" id="UP000028712"/>
    </source>
</evidence>
<dbReference type="eggNOG" id="COG2259">
    <property type="taxonomic scope" value="Bacteria"/>
</dbReference>
<evidence type="ECO:0000256" key="6">
    <source>
        <dbReference type="ARBA" id="ARBA00023136"/>
    </source>
</evidence>
<comment type="caution">
    <text evidence="8">The sequence shown here is derived from an EMBL/GenBank/DDBJ whole genome shotgun (WGS) entry which is preliminary data.</text>
</comment>
<organism evidence="8 10">
    <name type="scientific">Flavobacterium hydatis</name>
    <name type="common">Cytophaga aquatilis</name>
    <dbReference type="NCBI Taxonomy" id="991"/>
    <lineage>
        <taxon>Bacteria</taxon>
        <taxon>Pseudomonadati</taxon>
        <taxon>Bacteroidota</taxon>
        <taxon>Flavobacteriia</taxon>
        <taxon>Flavobacteriales</taxon>
        <taxon>Flavobacteriaceae</taxon>
        <taxon>Flavobacterium</taxon>
    </lineage>
</organism>
<keyword evidence="5 7" id="KW-1133">Transmembrane helix</keyword>